<dbReference type="AlphaFoldDB" id="S4P7T9"/>
<reference evidence="1" key="2">
    <citation type="submission" date="2013-05" db="EMBL/GenBank/DDBJ databases">
        <authorList>
            <person name="Carter J.-M."/>
            <person name="Baker S.C."/>
            <person name="Pink R."/>
            <person name="Carter D.R.F."/>
            <person name="Collins A."/>
            <person name="Tomlin J."/>
            <person name="Gibbs M."/>
            <person name="Breuker C.J."/>
        </authorList>
    </citation>
    <scope>NUCLEOTIDE SEQUENCE</scope>
    <source>
        <tissue evidence="1">Ovary</tissue>
    </source>
</reference>
<evidence type="ECO:0000313" key="1">
    <source>
        <dbReference type="EMBL" id="JAA82765.1"/>
    </source>
</evidence>
<proteinExistence type="predicted"/>
<accession>S4P7T9</accession>
<organism evidence="1">
    <name type="scientific">Pararge aegeria</name>
    <name type="common">speckled wood butterfly</name>
    <dbReference type="NCBI Taxonomy" id="116150"/>
    <lineage>
        <taxon>Eukaryota</taxon>
        <taxon>Metazoa</taxon>
        <taxon>Ecdysozoa</taxon>
        <taxon>Arthropoda</taxon>
        <taxon>Hexapoda</taxon>
        <taxon>Insecta</taxon>
        <taxon>Pterygota</taxon>
        <taxon>Neoptera</taxon>
        <taxon>Endopterygota</taxon>
        <taxon>Lepidoptera</taxon>
        <taxon>Glossata</taxon>
        <taxon>Ditrysia</taxon>
        <taxon>Papilionoidea</taxon>
        <taxon>Nymphalidae</taxon>
        <taxon>Satyrinae</taxon>
        <taxon>Satyrini</taxon>
        <taxon>Parargina</taxon>
        <taxon>Pararge</taxon>
    </lineage>
</organism>
<reference evidence="1" key="1">
    <citation type="journal article" date="2013" name="BMC Genomics">
        <title>Unscrambling butterfly oogenesis.</title>
        <authorList>
            <person name="Carter J.M."/>
            <person name="Baker S.C."/>
            <person name="Pink R."/>
            <person name="Carter D.R."/>
            <person name="Collins A."/>
            <person name="Tomlin J."/>
            <person name="Gibbs M."/>
            <person name="Breuker C.J."/>
        </authorList>
    </citation>
    <scope>NUCLEOTIDE SEQUENCE</scope>
    <source>
        <tissue evidence="1">Ovary</tissue>
    </source>
</reference>
<protein>
    <submittedName>
        <fullName evidence="1">Uncharacterized protein</fullName>
    </submittedName>
</protein>
<sequence length="85" mass="10049">MIIQSRRLDSTLMRERFDRCSQIGLSNDTGLTKMNKFYQAADVRVTHIILVFVRVYTISKVWSFCEQTILFQISWRILGPDYPMV</sequence>
<name>S4P7T9_9NEOP</name>
<dbReference type="EMBL" id="GAIX01009795">
    <property type="protein sequence ID" value="JAA82765.1"/>
    <property type="molecule type" value="Transcribed_RNA"/>
</dbReference>